<keyword evidence="3" id="KW-1185">Reference proteome</keyword>
<evidence type="ECO:0000313" key="3">
    <source>
        <dbReference type="Proteomes" id="UP000289857"/>
    </source>
</evidence>
<dbReference type="Gene3D" id="3.40.50.2000">
    <property type="entry name" value="Glycogen Phosphorylase B"/>
    <property type="match status" value="2"/>
</dbReference>
<evidence type="ECO:0000259" key="1">
    <source>
        <dbReference type="Pfam" id="PF00534"/>
    </source>
</evidence>
<dbReference type="AlphaFoldDB" id="A0A4Q1K728"/>
<reference evidence="3" key="1">
    <citation type="submission" date="2019-01" db="EMBL/GenBank/DDBJ databases">
        <title>Cytophagaceae bacterium strain CAR-16.</title>
        <authorList>
            <person name="Chen W.-M."/>
        </authorList>
    </citation>
    <scope>NUCLEOTIDE SEQUENCE [LARGE SCALE GENOMIC DNA]</scope>
    <source>
        <strain evidence="3">WWJ-16</strain>
    </source>
</reference>
<accession>A0A4Q1K728</accession>
<keyword evidence="2" id="KW-0808">Transferase</keyword>
<evidence type="ECO:0000313" key="2">
    <source>
        <dbReference type="EMBL" id="RXR21884.1"/>
    </source>
</evidence>
<dbReference type="CDD" id="cd03811">
    <property type="entry name" value="GT4_GT28_WabH-like"/>
    <property type="match status" value="1"/>
</dbReference>
<sequence>MKKNLVFIIPSLEAGGAEKSLVNLLNTIDYQKYSVDLVLFKSGGVFAALVPKQVNFVALNPNFQQFSRGLLSSCLYFALRFQFRLVFHRIAFFLTSRIEKNEAVAEQKNWKHMRAFITMLPKKYDAAIGFLEKTSNYFAVDCVQATTKIGWIHTTYSNSGMDATWDVPYFEQFKAVIGVSPECVADLQNNFPHLKARFQLIYNIVSPSLIGQLAAQECEDDSLFTTPTTFVTIARLSPEKGLDLAIEAAKLLVEKGLTFKWLILGDGVERERLKAQIETHQLEDYVFLLGVRQNPYPYVKRATVYVQPSRYEGKSMAIEEAKILQKPVVVTAFSSALDQIEPNVTGFIADMEGESIAHLLLKVSQDASLCEQVQNQLKTLSLGTESEIDHLYQLIEAHG</sequence>
<feature type="domain" description="Glycosyl transferase family 1" evidence="1">
    <location>
        <begin position="224"/>
        <end position="375"/>
    </location>
</feature>
<dbReference type="SUPFAM" id="SSF53756">
    <property type="entry name" value="UDP-Glycosyltransferase/glycogen phosphorylase"/>
    <property type="match status" value="1"/>
</dbReference>
<name>A0A4Q1K728_9FLAO</name>
<dbReference type="Proteomes" id="UP000289857">
    <property type="component" value="Unassembled WGS sequence"/>
</dbReference>
<dbReference type="RefSeq" id="WP_129461858.1">
    <property type="nucleotide sequence ID" value="NZ_SBKN01000006.1"/>
</dbReference>
<gene>
    <name evidence="2" type="ORF">EQG61_10400</name>
</gene>
<organism evidence="2 3">
    <name type="scientific">Flavobacterium stagni</name>
    <dbReference type="NCBI Taxonomy" id="2506421"/>
    <lineage>
        <taxon>Bacteria</taxon>
        <taxon>Pseudomonadati</taxon>
        <taxon>Bacteroidota</taxon>
        <taxon>Flavobacteriia</taxon>
        <taxon>Flavobacteriales</taxon>
        <taxon>Flavobacteriaceae</taxon>
        <taxon>Flavobacterium</taxon>
    </lineage>
</organism>
<dbReference type="PANTHER" id="PTHR12526">
    <property type="entry name" value="GLYCOSYLTRANSFERASE"/>
    <property type="match status" value="1"/>
</dbReference>
<dbReference type="GO" id="GO:0016757">
    <property type="term" value="F:glycosyltransferase activity"/>
    <property type="evidence" value="ECO:0007669"/>
    <property type="project" value="InterPro"/>
</dbReference>
<dbReference type="PANTHER" id="PTHR12526:SF630">
    <property type="entry name" value="GLYCOSYLTRANSFERASE"/>
    <property type="match status" value="1"/>
</dbReference>
<protein>
    <submittedName>
        <fullName evidence="2">Glycosyltransferase</fullName>
    </submittedName>
</protein>
<dbReference type="OrthoDB" id="798298at2"/>
<dbReference type="EMBL" id="SBKN01000006">
    <property type="protein sequence ID" value="RXR21884.1"/>
    <property type="molecule type" value="Genomic_DNA"/>
</dbReference>
<proteinExistence type="predicted"/>
<comment type="caution">
    <text evidence="2">The sequence shown here is derived from an EMBL/GenBank/DDBJ whole genome shotgun (WGS) entry which is preliminary data.</text>
</comment>
<dbReference type="Pfam" id="PF00534">
    <property type="entry name" value="Glycos_transf_1"/>
    <property type="match status" value="1"/>
</dbReference>
<dbReference type="InterPro" id="IPR001296">
    <property type="entry name" value="Glyco_trans_1"/>
</dbReference>